<sequence length="206" mass="24082">MQKLIVISILLLILGCNSRESKNNTSSKKGITTPETPEVFQEKNIIEQYKATARGRGNLFYQLYSEALEKDKNLRKIENDYLLMREAQEDSLKKYNKFNNSNNYYYAEAHDFIHTILDSTIRMEVMQLVEESKNKYAHSVAEREKIKNSVIKNSNTIEDLHKVLQVVVTLKMIENYQNNEMESGQSIENIIQDQENLIKELKKNIK</sequence>
<evidence type="ECO:0000313" key="2">
    <source>
        <dbReference type="Proteomes" id="UP000678679"/>
    </source>
</evidence>
<dbReference type="RefSeq" id="WP_169662219.1">
    <property type="nucleotide sequence ID" value="NZ_CP076133.1"/>
</dbReference>
<dbReference type="AlphaFoldDB" id="A0AAX1ND06"/>
<name>A0AAX1ND06_9BACT</name>
<accession>A0AAX1ND06</accession>
<dbReference type="KEGG" id="fya:KMW28_22010"/>
<dbReference type="PROSITE" id="PS51257">
    <property type="entry name" value="PROKAR_LIPOPROTEIN"/>
    <property type="match status" value="1"/>
</dbReference>
<keyword evidence="2" id="KW-1185">Reference proteome</keyword>
<proteinExistence type="predicted"/>
<gene>
    <name evidence="1" type="ORF">KMW28_22010</name>
</gene>
<evidence type="ECO:0000313" key="1">
    <source>
        <dbReference type="EMBL" id="QWG05102.1"/>
    </source>
</evidence>
<protein>
    <recommendedName>
        <fullName evidence="3">Lipoprotein</fullName>
    </recommendedName>
</protein>
<evidence type="ECO:0008006" key="3">
    <source>
        <dbReference type="Google" id="ProtNLM"/>
    </source>
</evidence>
<organism evidence="1 2">
    <name type="scientific">Flammeovirga yaeyamensis</name>
    <dbReference type="NCBI Taxonomy" id="367791"/>
    <lineage>
        <taxon>Bacteria</taxon>
        <taxon>Pseudomonadati</taxon>
        <taxon>Bacteroidota</taxon>
        <taxon>Cytophagia</taxon>
        <taxon>Cytophagales</taxon>
        <taxon>Flammeovirgaceae</taxon>
        <taxon>Flammeovirga</taxon>
    </lineage>
</organism>
<dbReference type="Proteomes" id="UP000678679">
    <property type="component" value="Chromosome 2"/>
</dbReference>
<dbReference type="EMBL" id="CP076133">
    <property type="protein sequence ID" value="QWG05102.1"/>
    <property type="molecule type" value="Genomic_DNA"/>
</dbReference>
<reference evidence="1 2" key="1">
    <citation type="submission" date="2021-05" db="EMBL/GenBank/DDBJ databases">
        <title>Comparative genomic studies on the polysaccharide-degrading batcterial strains of the Flammeovirga genus.</title>
        <authorList>
            <person name="Zewei F."/>
            <person name="Zheng Z."/>
            <person name="Yu L."/>
            <person name="Ruyue G."/>
            <person name="Yanhong M."/>
            <person name="Yuanyuan C."/>
            <person name="Jingyan G."/>
            <person name="Wenjun H."/>
        </authorList>
    </citation>
    <scope>NUCLEOTIDE SEQUENCE [LARGE SCALE GENOMIC DNA]</scope>
    <source>
        <strain evidence="1 2">NBRC:100898</strain>
    </source>
</reference>